<dbReference type="AlphaFoldDB" id="A0A9P0D2C0"/>
<dbReference type="OrthoDB" id="6620210at2759"/>
<gene>
    <name evidence="2" type="ORF">PSYICH_LOCUS13554</name>
</gene>
<dbReference type="InterPro" id="IPR012337">
    <property type="entry name" value="RNaseH-like_sf"/>
</dbReference>
<keyword evidence="3" id="KW-1185">Reference proteome</keyword>
<evidence type="ECO:0000313" key="3">
    <source>
        <dbReference type="Proteomes" id="UP001153636"/>
    </source>
</evidence>
<feature type="region of interest" description="Disordered" evidence="1">
    <location>
        <begin position="93"/>
        <end position="112"/>
    </location>
</feature>
<evidence type="ECO:0000313" key="2">
    <source>
        <dbReference type="EMBL" id="CAH1113488.1"/>
    </source>
</evidence>
<proteinExistence type="predicted"/>
<dbReference type="SUPFAM" id="SSF53098">
    <property type="entry name" value="Ribonuclease H-like"/>
    <property type="match status" value="1"/>
</dbReference>
<dbReference type="Proteomes" id="UP001153636">
    <property type="component" value="Chromosome 7"/>
</dbReference>
<name>A0A9P0D2C0_9CUCU</name>
<accession>A0A9P0D2C0</accession>
<dbReference type="EMBL" id="OV651819">
    <property type="protein sequence ID" value="CAH1113488.1"/>
    <property type="molecule type" value="Genomic_DNA"/>
</dbReference>
<protein>
    <submittedName>
        <fullName evidence="2">Uncharacterized protein</fullName>
    </submittedName>
</protein>
<sequence>MILVSTKSKMPPKSNVWKYFNETTVVTDEAANMSKAIDIAFGKKKHLHCFAHQLNLVAEKSRKSVEELGILSSKIKSIVTFFKQSVHASDVLRKAQKEENEHKNLKQEMPTR</sequence>
<organism evidence="2 3">
    <name type="scientific">Psylliodes chrysocephalus</name>
    <dbReference type="NCBI Taxonomy" id="3402493"/>
    <lineage>
        <taxon>Eukaryota</taxon>
        <taxon>Metazoa</taxon>
        <taxon>Ecdysozoa</taxon>
        <taxon>Arthropoda</taxon>
        <taxon>Hexapoda</taxon>
        <taxon>Insecta</taxon>
        <taxon>Pterygota</taxon>
        <taxon>Neoptera</taxon>
        <taxon>Endopterygota</taxon>
        <taxon>Coleoptera</taxon>
        <taxon>Polyphaga</taxon>
        <taxon>Cucujiformia</taxon>
        <taxon>Chrysomeloidea</taxon>
        <taxon>Chrysomelidae</taxon>
        <taxon>Galerucinae</taxon>
        <taxon>Alticini</taxon>
        <taxon>Psylliodes</taxon>
    </lineage>
</organism>
<evidence type="ECO:0000256" key="1">
    <source>
        <dbReference type="SAM" id="MobiDB-lite"/>
    </source>
</evidence>
<reference evidence="2" key="1">
    <citation type="submission" date="2022-01" db="EMBL/GenBank/DDBJ databases">
        <authorList>
            <person name="King R."/>
        </authorList>
    </citation>
    <scope>NUCLEOTIDE SEQUENCE</scope>
</reference>